<dbReference type="EMBL" id="AEIU01000091">
    <property type="protein sequence ID" value="EFP95655.1"/>
    <property type="molecule type" value="Genomic_DNA"/>
</dbReference>
<proteinExistence type="predicted"/>
<keyword evidence="1" id="KW-1133">Transmembrane helix</keyword>
<reference evidence="2 3" key="1">
    <citation type="journal article" date="2012" name="Int. J. Syst. Evol. Microbiol.">
        <title>Vibrio caribbeanicus sp. nov., isolated from the marine sponge Scleritoderma cyanea.</title>
        <authorList>
            <person name="Hoffmann M."/>
            <person name="Monday S.R."/>
            <person name="Allard M.W."/>
            <person name="Strain E.A."/>
            <person name="Whittaker P."/>
            <person name="Naum M."/>
            <person name="McCarthy P.J."/>
            <person name="Lopez J.V."/>
            <person name="Fischer M."/>
            <person name="Brown E.W."/>
        </authorList>
    </citation>
    <scope>NUCLEOTIDE SEQUENCE [LARGE SCALE GENOMIC DNA]</scope>
    <source>
        <strain evidence="2 3">ATCC BAA-2122</strain>
    </source>
</reference>
<dbReference type="RefSeq" id="WP_009602539.1">
    <property type="nucleotide sequence ID" value="NZ_AEIU01000091.1"/>
</dbReference>
<accession>E3BN29</accession>
<dbReference type="OrthoDB" id="6869320at2"/>
<protein>
    <submittedName>
        <fullName evidence="2">Uncharacterized protein</fullName>
    </submittedName>
</protein>
<keyword evidence="1" id="KW-0812">Transmembrane</keyword>
<gene>
    <name evidence="2" type="ORF">VIBC2010_11216</name>
</gene>
<name>E3BN29_9VIBR</name>
<comment type="caution">
    <text evidence="2">The sequence shown here is derived from an EMBL/GenBank/DDBJ whole genome shotgun (WGS) entry which is preliminary data.</text>
</comment>
<dbReference type="Proteomes" id="UP000002943">
    <property type="component" value="Unassembled WGS sequence"/>
</dbReference>
<organism evidence="2 3">
    <name type="scientific">Vibrio caribbeanicus ATCC BAA-2122</name>
    <dbReference type="NCBI Taxonomy" id="796620"/>
    <lineage>
        <taxon>Bacteria</taxon>
        <taxon>Pseudomonadati</taxon>
        <taxon>Pseudomonadota</taxon>
        <taxon>Gammaproteobacteria</taxon>
        <taxon>Vibrionales</taxon>
        <taxon>Vibrionaceae</taxon>
        <taxon>Vibrio</taxon>
    </lineage>
</organism>
<keyword evidence="1" id="KW-0472">Membrane</keyword>
<evidence type="ECO:0000313" key="2">
    <source>
        <dbReference type="EMBL" id="EFP95655.1"/>
    </source>
</evidence>
<dbReference type="AlphaFoldDB" id="E3BN29"/>
<evidence type="ECO:0000313" key="3">
    <source>
        <dbReference type="Proteomes" id="UP000002943"/>
    </source>
</evidence>
<keyword evidence="3" id="KW-1185">Reference proteome</keyword>
<feature type="transmembrane region" description="Helical" evidence="1">
    <location>
        <begin position="6"/>
        <end position="28"/>
    </location>
</feature>
<evidence type="ECO:0000256" key="1">
    <source>
        <dbReference type="SAM" id="Phobius"/>
    </source>
</evidence>
<dbReference type="eggNOG" id="ENOG5031NTC">
    <property type="taxonomic scope" value="Bacteria"/>
</dbReference>
<sequence length="167" mass="18822">MSLEVIISVTSSLIALCALCFTVWQGLLTRKHNRISYKPHLTVWSHNELQEGVFALDVINNGLGPAVIKKFDISVDGEVIEDKGPALVESTVNKIFLGKRFTANYQFMGSSYVMGAKECCRVLDIKFEGTEIPAPKEFEQAIKRTRLEIHYQSFYGDSFYFDSGVEQ</sequence>